<evidence type="ECO:0000313" key="3">
    <source>
        <dbReference type="EMBL" id="MQS11745.1"/>
    </source>
</evidence>
<keyword evidence="2" id="KW-0732">Signal</keyword>
<dbReference type="RefSeq" id="WP_153460304.1">
    <property type="nucleotide sequence ID" value="NZ_WBOF01000001.1"/>
</dbReference>
<sequence>MRTTRLVTVTSAALLCLGALSACGPENGGDQDASKTTAPTAAPATPTGGATASPSGAPAPTGGQGKPTGGGIPEKAWMSSHDIPLDDTTHWAPLAANAKPITGPVTFKGMELCHAAVSNTSLPLFIGQAAGKALVGFGGDHWQAQETLLYLGDGAKSSGTQQAIGMVRTTVTDAVKNCAKTAPGATVKVSGADDNFADFAATVTIPQADGSTVTLHEYVLDAGGTVGELSVFVTTKSGAQPKEAWTHPDSEDRYVFNTLRAPVCEAFPGC</sequence>
<keyword evidence="4" id="KW-1185">Reference proteome</keyword>
<dbReference type="OrthoDB" id="4196334at2"/>
<feature type="signal peptide" evidence="2">
    <location>
        <begin position="1"/>
        <end position="21"/>
    </location>
</feature>
<accession>A0A6N7KLU7</accession>
<dbReference type="Proteomes" id="UP000450000">
    <property type="component" value="Unassembled WGS sequence"/>
</dbReference>
<dbReference type="EMBL" id="WBOF01000001">
    <property type="protein sequence ID" value="MQS11745.1"/>
    <property type="molecule type" value="Genomic_DNA"/>
</dbReference>
<reference evidence="3 4" key="1">
    <citation type="submission" date="2019-09" db="EMBL/GenBank/DDBJ databases">
        <title>Genome Sequences of Streptomyces kaniharaensis ATCC 21070.</title>
        <authorList>
            <person name="Zhu W."/>
            <person name="De Crecy-Lagard V."/>
            <person name="Richards N.G."/>
        </authorList>
    </citation>
    <scope>NUCLEOTIDE SEQUENCE [LARGE SCALE GENOMIC DNA]</scope>
    <source>
        <strain evidence="3 4">SF-557</strain>
    </source>
</reference>
<evidence type="ECO:0000256" key="1">
    <source>
        <dbReference type="SAM" id="MobiDB-lite"/>
    </source>
</evidence>
<dbReference type="PROSITE" id="PS51257">
    <property type="entry name" value="PROKAR_LIPOPROTEIN"/>
    <property type="match status" value="1"/>
</dbReference>
<proteinExistence type="predicted"/>
<feature type="compositionally biased region" description="Gly residues" evidence="1">
    <location>
        <begin position="62"/>
        <end position="72"/>
    </location>
</feature>
<evidence type="ECO:0000256" key="2">
    <source>
        <dbReference type="SAM" id="SignalP"/>
    </source>
</evidence>
<organism evidence="3 4">
    <name type="scientific">Streptomyces kaniharaensis</name>
    <dbReference type="NCBI Taxonomy" id="212423"/>
    <lineage>
        <taxon>Bacteria</taxon>
        <taxon>Bacillati</taxon>
        <taxon>Actinomycetota</taxon>
        <taxon>Actinomycetes</taxon>
        <taxon>Kitasatosporales</taxon>
        <taxon>Streptomycetaceae</taxon>
        <taxon>Streptomyces</taxon>
    </lineage>
</organism>
<feature type="chain" id="PRO_5038645585" description="Lipoprotein" evidence="2">
    <location>
        <begin position="22"/>
        <end position="270"/>
    </location>
</feature>
<evidence type="ECO:0000313" key="4">
    <source>
        <dbReference type="Proteomes" id="UP000450000"/>
    </source>
</evidence>
<gene>
    <name evidence="3" type="ORF">F7Q99_05435</name>
</gene>
<feature type="region of interest" description="Disordered" evidence="1">
    <location>
        <begin position="26"/>
        <end position="84"/>
    </location>
</feature>
<dbReference type="AlphaFoldDB" id="A0A6N7KLU7"/>
<protein>
    <recommendedName>
        <fullName evidence="5">Lipoprotein</fullName>
    </recommendedName>
</protein>
<feature type="compositionally biased region" description="Low complexity" evidence="1">
    <location>
        <begin position="36"/>
        <end position="61"/>
    </location>
</feature>
<name>A0A6N7KLU7_9ACTN</name>
<evidence type="ECO:0008006" key="5">
    <source>
        <dbReference type="Google" id="ProtNLM"/>
    </source>
</evidence>
<comment type="caution">
    <text evidence="3">The sequence shown here is derived from an EMBL/GenBank/DDBJ whole genome shotgun (WGS) entry which is preliminary data.</text>
</comment>